<dbReference type="PANTHER" id="PTHR34044:SF1">
    <property type="entry name" value="NUCLEAR PROTEIN"/>
    <property type="match status" value="1"/>
</dbReference>
<dbReference type="PANTHER" id="PTHR34044">
    <property type="entry name" value="NUCLEAR PROTEIN"/>
    <property type="match status" value="1"/>
</dbReference>
<gene>
    <name evidence="1" type="ORF">TSUD_283520</name>
</gene>
<organism evidence="1 2">
    <name type="scientific">Trifolium subterraneum</name>
    <name type="common">Subterranean clover</name>
    <dbReference type="NCBI Taxonomy" id="3900"/>
    <lineage>
        <taxon>Eukaryota</taxon>
        <taxon>Viridiplantae</taxon>
        <taxon>Streptophyta</taxon>
        <taxon>Embryophyta</taxon>
        <taxon>Tracheophyta</taxon>
        <taxon>Spermatophyta</taxon>
        <taxon>Magnoliopsida</taxon>
        <taxon>eudicotyledons</taxon>
        <taxon>Gunneridae</taxon>
        <taxon>Pentapetalae</taxon>
        <taxon>rosids</taxon>
        <taxon>fabids</taxon>
        <taxon>Fabales</taxon>
        <taxon>Fabaceae</taxon>
        <taxon>Papilionoideae</taxon>
        <taxon>50 kb inversion clade</taxon>
        <taxon>NPAAA clade</taxon>
        <taxon>Hologalegina</taxon>
        <taxon>IRL clade</taxon>
        <taxon>Trifolieae</taxon>
        <taxon>Trifolium</taxon>
    </lineage>
</organism>
<dbReference type="Proteomes" id="UP000242715">
    <property type="component" value="Unassembled WGS sequence"/>
</dbReference>
<dbReference type="OrthoDB" id="1750550at2759"/>
<name>A0A2Z6PDQ1_TRISU</name>
<accession>A0A2Z6PDQ1</accession>
<evidence type="ECO:0000313" key="1">
    <source>
        <dbReference type="EMBL" id="GAU42929.1"/>
    </source>
</evidence>
<protein>
    <recommendedName>
        <fullName evidence="3">DUF223 domain-containing protein</fullName>
    </recommendedName>
</protein>
<keyword evidence="2" id="KW-1185">Reference proteome</keyword>
<dbReference type="EMBL" id="DF973947">
    <property type="protein sequence ID" value="GAU42929.1"/>
    <property type="molecule type" value="Genomic_DNA"/>
</dbReference>
<dbReference type="Gene3D" id="2.40.50.140">
    <property type="entry name" value="Nucleic acid-binding proteins"/>
    <property type="match status" value="1"/>
</dbReference>
<evidence type="ECO:0008006" key="3">
    <source>
        <dbReference type="Google" id="ProtNLM"/>
    </source>
</evidence>
<proteinExistence type="predicted"/>
<dbReference type="InterPro" id="IPR012340">
    <property type="entry name" value="NA-bd_OB-fold"/>
</dbReference>
<evidence type="ECO:0000313" key="2">
    <source>
        <dbReference type="Proteomes" id="UP000242715"/>
    </source>
</evidence>
<sequence length="199" mass="22802">MFAKMVHKEKGSVDDIYGKVADRVPGKENVRIKVSVLRLWKVPAFLNLSEYSSIEMVLFGEKIEEGKVYEMSYFSIFPMSGNYDTTLHPYKLVFQVKTSVSPSESCGITQFGISVTTLGEICDFNHDYEYLVLDKEAFEKQMLEKLIWICSVMLVGARHGGFPVGVVEKESHSEVNLLILSITICLIERKYYNIQYYHV</sequence>
<dbReference type="AlphaFoldDB" id="A0A2Z6PDQ1"/>
<reference evidence="2" key="1">
    <citation type="journal article" date="2017" name="Front. Plant Sci.">
        <title>Climate Clever Clovers: New Paradigm to Reduce the Environmental Footprint of Ruminants by Breeding Low Methanogenic Forages Utilizing Haplotype Variation.</title>
        <authorList>
            <person name="Kaur P."/>
            <person name="Appels R."/>
            <person name="Bayer P.E."/>
            <person name="Keeble-Gagnere G."/>
            <person name="Wang J."/>
            <person name="Hirakawa H."/>
            <person name="Shirasawa K."/>
            <person name="Vercoe P."/>
            <person name="Stefanova K."/>
            <person name="Durmic Z."/>
            <person name="Nichols P."/>
            <person name="Revell C."/>
            <person name="Isobe S.N."/>
            <person name="Edwards D."/>
            <person name="Erskine W."/>
        </authorList>
    </citation>
    <scope>NUCLEOTIDE SEQUENCE [LARGE SCALE GENOMIC DNA]</scope>
    <source>
        <strain evidence="2">cv. Daliak</strain>
    </source>
</reference>
<dbReference type="SUPFAM" id="SSF50249">
    <property type="entry name" value="Nucleic acid-binding proteins"/>
    <property type="match status" value="1"/>
</dbReference>